<dbReference type="Pfam" id="PF00001">
    <property type="entry name" value="7tm_1"/>
    <property type="match status" value="2"/>
</dbReference>
<feature type="transmembrane region" description="Helical" evidence="9">
    <location>
        <begin position="239"/>
        <end position="261"/>
    </location>
</feature>
<keyword evidence="12" id="KW-1185">Reference proteome</keyword>
<keyword evidence="5" id="KW-0297">G-protein coupled receptor</keyword>
<evidence type="ECO:0000256" key="9">
    <source>
        <dbReference type="SAM" id="Phobius"/>
    </source>
</evidence>
<keyword evidence="3 9" id="KW-0812">Transmembrane</keyword>
<keyword evidence="6 9" id="KW-0472">Membrane</keyword>
<dbReference type="GO" id="GO:0005886">
    <property type="term" value="C:plasma membrane"/>
    <property type="evidence" value="ECO:0007669"/>
    <property type="project" value="UniProtKB-SubCell"/>
</dbReference>
<dbReference type="PANTHER" id="PTHR24249:SF372">
    <property type="entry name" value="G-PROTEIN COUPLED RECEPTORS FAMILY 1 PROFILE DOMAIN-CONTAINING PROTEIN"/>
    <property type="match status" value="1"/>
</dbReference>
<dbReference type="SUPFAM" id="SSF81321">
    <property type="entry name" value="Family A G protein-coupled receptor-like"/>
    <property type="match status" value="1"/>
</dbReference>
<feature type="transmembrane region" description="Helical" evidence="9">
    <location>
        <begin position="155"/>
        <end position="172"/>
    </location>
</feature>
<protein>
    <recommendedName>
        <fullName evidence="10">G-protein coupled receptors family 1 profile domain-containing protein</fullName>
    </recommendedName>
</protein>
<reference evidence="11 12" key="1">
    <citation type="submission" date="2022-05" db="EMBL/GenBank/DDBJ databases">
        <authorList>
            <consortium name="Genoscope - CEA"/>
            <person name="William W."/>
        </authorList>
    </citation>
    <scope>NUCLEOTIDE SEQUENCE [LARGE SCALE GENOMIC DNA]</scope>
</reference>
<evidence type="ECO:0000313" key="12">
    <source>
        <dbReference type="Proteomes" id="UP001159428"/>
    </source>
</evidence>
<comment type="subcellular location">
    <subcellularLocation>
        <location evidence="1">Cell membrane</location>
        <topology evidence="1">Multi-pass membrane protein</topology>
    </subcellularLocation>
</comment>
<organism evidence="11 12">
    <name type="scientific">Pocillopora meandrina</name>
    <dbReference type="NCBI Taxonomy" id="46732"/>
    <lineage>
        <taxon>Eukaryota</taxon>
        <taxon>Metazoa</taxon>
        <taxon>Cnidaria</taxon>
        <taxon>Anthozoa</taxon>
        <taxon>Hexacorallia</taxon>
        <taxon>Scleractinia</taxon>
        <taxon>Astrocoeniina</taxon>
        <taxon>Pocilloporidae</taxon>
        <taxon>Pocillopora</taxon>
    </lineage>
</organism>
<evidence type="ECO:0000256" key="7">
    <source>
        <dbReference type="ARBA" id="ARBA00023170"/>
    </source>
</evidence>
<feature type="transmembrane region" description="Helical" evidence="9">
    <location>
        <begin position="117"/>
        <end position="143"/>
    </location>
</feature>
<feature type="transmembrane region" description="Helical" evidence="9">
    <location>
        <begin position="37"/>
        <end position="59"/>
    </location>
</feature>
<feature type="domain" description="G-protein coupled receptors family 1 profile" evidence="10">
    <location>
        <begin position="51"/>
        <end position="291"/>
    </location>
</feature>
<dbReference type="PANTHER" id="PTHR24249">
    <property type="entry name" value="HISTAMINE RECEPTOR-RELATED G-PROTEIN COUPLED RECEPTOR"/>
    <property type="match status" value="1"/>
</dbReference>
<comment type="caution">
    <text evidence="11">The sequence shown here is derived from an EMBL/GenBank/DDBJ whole genome shotgun (WGS) entry which is preliminary data.</text>
</comment>
<evidence type="ECO:0000256" key="5">
    <source>
        <dbReference type="ARBA" id="ARBA00023040"/>
    </source>
</evidence>
<evidence type="ECO:0000256" key="4">
    <source>
        <dbReference type="ARBA" id="ARBA00022989"/>
    </source>
</evidence>
<feature type="transmembrane region" description="Helical" evidence="9">
    <location>
        <begin position="178"/>
        <end position="199"/>
    </location>
</feature>
<evidence type="ECO:0000256" key="8">
    <source>
        <dbReference type="ARBA" id="ARBA00023224"/>
    </source>
</evidence>
<dbReference type="Proteomes" id="UP001159428">
    <property type="component" value="Unassembled WGS sequence"/>
</dbReference>
<keyword evidence="4 9" id="KW-1133">Transmembrane helix</keyword>
<dbReference type="PROSITE" id="PS50262">
    <property type="entry name" value="G_PROTEIN_RECEP_F1_2"/>
    <property type="match status" value="1"/>
</dbReference>
<accession>A0AAU9XWS9</accession>
<dbReference type="CDD" id="cd00637">
    <property type="entry name" value="7tm_classA_rhodopsin-like"/>
    <property type="match status" value="1"/>
</dbReference>
<dbReference type="PRINTS" id="PR00237">
    <property type="entry name" value="GPCRRHODOPSN"/>
</dbReference>
<keyword evidence="2" id="KW-1003">Cell membrane</keyword>
<dbReference type="AlphaFoldDB" id="A0AAU9XWS9"/>
<dbReference type="InterPro" id="IPR017452">
    <property type="entry name" value="GPCR_Rhodpsn_7TM"/>
</dbReference>
<dbReference type="EMBL" id="CALNXJ010000078">
    <property type="protein sequence ID" value="CAH3161100.1"/>
    <property type="molecule type" value="Genomic_DNA"/>
</dbReference>
<keyword evidence="8" id="KW-0807">Transducer</keyword>
<dbReference type="InterPro" id="IPR000276">
    <property type="entry name" value="GPCR_Rhodpsn"/>
</dbReference>
<name>A0AAU9XWS9_9CNID</name>
<feature type="transmembrane region" description="Helical" evidence="9">
    <location>
        <begin position="273"/>
        <end position="293"/>
    </location>
</feature>
<dbReference type="InterPro" id="IPR050569">
    <property type="entry name" value="TAAR"/>
</dbReference>
<sequence>MIAATNLTVVGTQTKTFQELACSPLLVGELQKQSFCFAVVNTLLSITALLGNFLILVALHKESSLHPPSKFLYRCLATTDLLVGLLSQPLSAIYYITLVCEDWSLCRYAWDTGYVTGYILCGASLLTIMAISVDRLLALLLGLRYKQIVTLRRTYIIVATFWVIPGVAAFCYFLDPQISFWCSVIVLPPCLLISVASYVKIFRVLRRHHAQVGDHLQQKTRKPNVLNLVRFKKGVYSALWVQLALVVCFLPYSVLQINIVYSKTHSSHSYVTFGIVSSLVFFNSSLNPFLYCWKIREVREAVKQTIRQAFCCPWG</sequence>
<keyword evidence="7" id="KW-0675">Receptor</keyword>
<evidence type="ECO:0000256" key="6">
    <source>
        <dbReference type="ARBA" id="ARBA00023136"/>
    </source>
</evidence>
<dbReference type="GO" id="GO:0004930">
    <property type="term" value="F:G protein-coupled receptor activity"/>
    <property type="evidence" value="ECO:0007669"/>
    <property type="project" value="UniProtKB-KW"/>
</dbReference>
<evidence type="ECO:0000256" key="3">
    <source>
        <dbReference type="ARBA" id="ARBA00022692"/>
    </source>
</evidence>
<gene>
    <name evidence="11" type="ORF">PMEA_00032713</name>
</gene>
<evidence type="ECO:0000313" key="11">
    <source>
        <dbReference type="EMBL" id="CAH3161100.1"/>
    </source>
</evidence>
<dbReference type="Gene3D" id="1.20.1070.10">
    <property type="entry name" value="Rhodopsin 7-helix transmembrane proteins"/>
    <property type="match status" value="1"/>
</dbReference>
<evidence type="ECO:0000256" key="1">
    <source>
        <dbReference type="ARBA" id="ARBA00004651"/>
    </source>
</evidence>
<proteinExistence type="predicted"/>
<evidence type="ECO:0000259" key="10">
    <source>
        <dbReference type="PROSITE" id="PS50262"/>
    </source>
</evidence>
<evidence type="ECO:0000256" key="2">
    <source>
        <dbReference type="ARBA" id="ARBA00022475"/>
    </source>
</evidence>